<reference evidence="1 2" key="1">
    <citation type="journal article" date="2019" name="Nat. Ecol. Evol.">
        <title>Megaphylogeny resolves global patterns of mushroom evolution.</title>
        <authorList>
            <person name="Varga T."/>
            <person name="Krizsan K."/>
            <person name="Foldi C."/>
            <person name="Dima B."/>
            <person name="Sanchez-Garcia M."/>
            <person name="Sanchez-Ramirez S."/>
            <person name="Szollosi G.J."/>
            <person name="Szarkandi J.G."/>
            <person name="Papp V."/>
            <person name="Albert L."/>
            <person name="Andreopoulos W."/>
            <person name="Angelini C."/>
            <person name="Antonin V."/>
            <person name="Barry K.W."/>
            <person name="Bougher N.L."/>
            <person name="Buchanan P."/>
            <person name="Buyck B."/>
            <person name="Bense V."/>
            <person name="Catcheside P."/>
            <person name="Chovatia M."/>
            <person name="Cooper J."/>
            <person name="Damon W."/>
            <person name="Desjardin D."/>
            <person name="Finy P."/>
            <person name="Geml J."/>
            <person name="Haridas S."/>
            <person name="Hughes K."/>
            <person name="Justo A."/>
            <person name="Karasinski D."/>
            <person name="Kautmanova I."/>
            <person name="Kiss B."/>
            <person name="Kocsube S."/>
            <person name="Kotiranta H."/>
            <person name="LaButti K.M."/>
            <person name="Lechner B.E."/>
            <person name="Liimatainen K."/>
            <person name="Lipzen A."/>
            <person name="Lukacs Z."/>
            <person name="Mihaltcheva S."/>
            <person name="Morgado L.N."/>
            <person name="Niskanen T."/>
            <person name="Noordeloos M.E."/>
            <person name="Ohm R.A."/>
            <person name="Ortiz-Santana B."/>
            <person name="Ovrebo C."/>
            <person name="Racz N."/>
            <person name="Riley R."/>
            <person name="Savchenko A."/>
            <person name="Shiryaev A."/>
            <person name="Soop K."/>
            <person name="Spirin V."/>
            <person name="Szebenyi C."/>
            <person name="Tomsovsky M."/>
            <person name="Tulloss R.E."/>
            <person name="Uehling J."/>
            <person name="Grigoriev I.V."/>
            <person name="Vagvolgyi C."/>
            <person name="Papp T."/>
            <person name="Martin F.M."/>
            <person name="Miettinen O."/>
            <person name="Hibbett D.S."/>
            <person name="Nagy L.G."/>
        </authorList>
    </citation>
    <scope>NUCLEOTIDE SEQUENCE [LARGE SCALE GENOMIC DNA]</scope>
    <source>
        <strain evidence="1 2">CBS 166.37</strain>
    </source>
</reference>
<feature type="non-terminal residue" evidence="1">
    <location>
        <position position="1"/>
    </location>
</feature>
<evidence type="ECO:0000313" key="2">
    <source>
        <dbReference type="Proteomes" id="UP000308652"/>
    </source>
</evidence>
<sequence length="75" mass="8488">HPITSPDINPIESTWLDLKTILSHSPHYSLNIEKLCTIILLASDELLIKSINRHIRIMQECVKATLAAKGDHTKF</sequence>
<name>A0A5C3LRU1_9AGAR</name>
<dbReference type="GO" id="GO:0003676">
    <property type="term" value="F:nucleic acid binding"/>
    <property type="evidence" value="ECO:0007669"/>
    <property type="project" value="InterPro"/>
</dbReference>
<organism evidence="1 2">
    <name type="scientific">Crucibulum laeve</name>
    <dbReference type="NCBI Taxonomy" id="68775"/>
    <lineage>
        <taxon>Eukaryota</taxon>
        <taxon>Fungi</taxon>
        <taxon>Dikarya</taxon>
        <taxon>Basidiomycota</taxon>
        <taxon>Agaricomycotina</taxon>
        <taxon>Agaricomycetes</taxon>
        <taxon>Agaricomycetidae</taxon>
        <taxon>Agaricales</taxon>
        <taxon>Agaricineae</taxon>
        <taxon>Nidulariaceae</taxon>
        <taxon>Crucibulum</taxon>
    </lineage>
</organism>
<protein>
    <recommendedName>
        <fullName evidence="3">Tc1-like transposase DDE domain-containing protein</fullName>
    </recommendedName>
</protein>
<keyword evidence="2" id="KW-1185">Reference proteome</keyword>
<dbReference type="EMBL" id="ML213620">
    <property type="protein sequence ID" value="TFK35630.1"/>
    <property type="molecule type" value="Genomic_DNA"/>
</dbReference>
<dbReference type="InterPro" id="IPR036397">
    <property type="entry name" value="RNaseH_sf"/>
</dbReference>
<proteinExistence type="predicted"/>
<evidence type="ECO:0000313" key="1">
    <source>
        <dbReference type="EMBL" id="TFK35630.1"/>
    </source>
</evidence>
<dbReference type="STRING" id="68775.A0A5C3LRU1"/>
<dbReference type="AlphaFoldDB" id="A0A5C3LRU1"/>
<dbReference type="OrthoDB" id="2417635at2759"/>
<accession>A0A5C3LRU1</accession>
<evidence type="ECO:0008006" key="3">
    <source>
        <dbReference type="Google" id="ProtNLM"/>
    </source>
</evidence>
<gene>
    <name evidence="1" type="ORF">BDQ12DRAFT_611580</name>
</gene>
<dbReference type="Gene3D" id="3.30.420.10">
    <property type="entry name" value="Ribonuclease H-like superfamily/Ribonuclease H"/>
    <property type="match status" value="1"/>
</dbReference>
<dbReference type="Proteomes" id="UP000308652">
    <property type="component" value="Unassembled WGS sequence"/>
</dbReference>